<accession>A0ABR0UIP8</accession>
<comment type="caution">
    <text evidence="2">The sequence shown here is derived from an EMBL/GenBank/DDBJ whole genome shotgun (WGS) entry which is preliminary data.</text>
</comment>
<feature type="domain" description="Retrovirus-related Pol polyprotein from transposon TNT 1-94-like beta-barrel" evidence="1">
    <location>
        <begin position="81"/>
        <end position="147"/>
    </location>
</feature>
<proteinExistence type="predicted"/>
<dbReference type="PANTHER" id="PTHR47592:SF27">
    <property type="entry name" value="OS08G0421700 PROTEIN"/>
    <property type="match status" value="1"/>
</dbReference>
<protein>
    <recommendedName>
        <fullName evidence="1">Retrovirus-related Pol polyprotein from transposon TNT 1-94-like beta-barrel domain-containing protein</fullName>
    </recommendedName>
</protein>
<keyword evidence="3" id="KW-1185">Reference proteome</keyword>
<dbReference type="EMBL" id="JABTTQ020002834">
    <property type="protein sequence ID" value="KAK6121886.1"/>
    <property type="molecule type" value="Genomic_DNA"/>
</dbReference>
<dbReference type="PANTHER" id="PTHR47592">
    <property type="entry name" value="PBF68 PROTEIN"/>
    <property type="match status" value="1"/>
</dbReference>
<dbReference type="InterPro" id="IPR054722">
    <property type="entry name" value="PolX-like_BBD"/>
</dbReference>
<dbReference type="Proteomes" id="UP001318860">
    <property type="component" value="Unassembled WGS sequence"/>
</dbReference>
<organism evidence="2 3">
    <name type="scientific">Rehmannia glutinosa</name>
    <name type="common">Chinese foxglove</name>
    <dbReference type="NCBI Taxonomy" id="99300"/>
    <lineage>
        <taxon>Eukaryota</taxon>
        <taxon>Viridiplantae</taxon>
        <taxon>Streptophyta</taxon>
        <taxon>Embryophyta</taxon>
        <taxon>Tracheophyta</taxon>
        <taxon>Spermatophyta</taxon>
        <taxon>Magnoliopsida</taxon>
        <taxon>eudicotyledons</taxon>
        <taxon>Gunneridae</taxon>
        <taxon>Pentapetalae</taxon>
        <taxon>asterids</taxon>
        <taxon>lamiids</taxon>
        <taxon>Lamiales</taxon>
        <taxon>Orobanchaceae</taxon>
        <taxon>Rehmannieae</taxon>
        <taxon>Rehmannia</taxon>
    </lineage>
</organism>
<evidence type="ECO:0000259" key="1">
    <source>
        <dbReference type="Pfam" id="PF22936"/>
    </source>
</evidence>
<sequence>MVVSESFQVAAIIEKLPPLWKDFKNYLKHKRKEMGLEDLIVDCELKKTTASPKLSAATSATWWRTRENGGWTQVLHATYARQRHVLNVYSYKRKEVIHGESCNAEIVGLDKVVLKMTSGKELTLVDVLHVPDIRKNLVSGSLLVRVGFRLVFEAQKFVLMKNGQFIGKGYLDNGCSR</sequence>
<evidence type="ECO:0000313" key="2">
    <source>
        <dbReference type="EMBL" id="KAK6121886.1"/>
    </source>
</evidence>
<gene>
    <name evidence="2" type="ORF">DH2020_044370</name>
</gene>
<reference evidence="2 3" key="1">
    <citation type="journal article" date="2021" name="Comput. Struct. Biotechnol. J.">
        <title>De novo genome assembly of the potent medicinal plant Rehmannia glutinosa using nanopore technology.</title>
        <authorList>
            <person name="Ma L."/>
            <person name="Dong C."/>
            <person name="Song C."/>
            <person name="Wang X."/>
            <person name="Zheng X."/>
            <person name="Niu Y."/>
            <person name="Chen S."/>
            <person name="Feng W."/>
        </authorList>
    </citation>
    <scope>NUCLEOTIDE SEQUENCE [LARGE SCALE GENOMIC DNA]</scope>
    <source>
        <strain evidence="2">DH-2019</strain>
    </source>
</reference>
<name>A0ABR0UIP8_REHGL</name>
<evidence type="ECO:0000313" key="3">
    <source>
        <dbReference type="Proteomes" id="UP001318860"/>
    </source>
</evidence>
<dbReference type="Pfam" id="PF22936">
    <property type="entry name" value="Pol_BBD"/>
    <property type="match status" value="1"/>
</dbReference>